<dbReference type="Gene3D" id="3.30.710.10">
    <property type="entry name" value="Potassium Channel Kv1.1, Chain A"/>
    <property type="match status" value="1"/>
</dbReference>
<sequence length="167" mass="19285">MAATEATTIRLQSNDNHVMDVDKAVAERSLLIKNMLEDLGDAAVSETIPIPNVTEPVLRKVIEWCEHHRGDPPATNEEESDTRKRTTEIEEWDQKFMQVDQEMLFEIILASNYLDIKPLLDVGCKTVANMIKGKSPEEIRKTFNITNDFTPEEEEQIRRENEWAEDR</sequence>
<gene>
    <name evidence="7" type="ORF">PG996_001265</name>
</gene>
<dbReference type="Pfam" id="PF01466">
    <property type="entry name" value="Skp1"/>
    <property type="match status" value="1"/>
</dbReference>
<feature type="domain" description="SKP1 component POZ" evidence="6">
    <location>
        <begin position="8"/>
        <end position="69"/>
    </location>
</feature>
<feature type="domain" description="SKP1 component dimerisation" evidence="5">
    <location>
        <begin position="117"/>
        <end position="164"/>
    </location>
</feature>
<proteinExistence type="inferred from homology"/>
<dbReference type="EMBL" id="JAQQWM010000001">
    <property type="protein sequence ID" value="KAK8082484.1"/>
    <property type="molecule type" value="Genomic_DNA"/>
</dbReference>
<accession>A0ABR1WG50</accession>
<evidence type="ECO:0000256" key="3">
    <source>
        <dbReference type="ARBA" id="ARBA00045385"/>
    </source>
</evidence>
<keyword evidence="8" id="KW-1185">Reference proteome</keyword>
<evidence type="ECO:0000259" key="6">
    <source>
        <dbReference type="Pfam" id="PF03931"/>
    </source>
</evidence>
<dbReference type="InterPro" id="IPR016897">
    <property type="entry name" value="SKP1"/>
</dbReference>
<dbReference type="InterPro" id="IPR036296">
    <property type="entry name" value="SKP1-like_dim_sf"/>
</dbReference>
<evidence type="ECO:0000313" key="8">
    <source>
        <dbReference type="Proteomes" id="UP001446871"/>
    </source>
</evidence>
<dbReference type="SMART" id="SM00512">
    <property type="entry name" value="Skp1"/>
    <property type="match status" value="1"/>
</dbReference>
<dbReference type="InterPro" id="IPR016073">
    <property type="entry name" value="Skp1_comp_POZ"/>
</dbReference>
<protein>
    <recommendedName>
        <fullName evidence="4">E3 ubiquitin ligase complex SCF subunit</fullName>
    </recommendedName>
</protein>
<reference evidence="7 8" key="1">
    <citation type="submission" date="2023-01" db="EMBL/GenBank/DDBJ databases">
        <title>Analysis of 21 Apiospora genomes using comparative genomics revels a genus with tremendous synthesis potential of carbohydrate active enzymes and secondary metabolites.</title>
        <authorList>
            <person name="Sorensen T."/>
        </authorList>
    </citation>
    <scope>NUCLEOTIDE SEQUENCE [LARGE SCALE GENOMIC DNA]</scope>
    <source>
        <strain evidence="7 8">CBS 83171</strain>
    </source>
</reference>
<evidence type="ECO:0000313" key="7">
    <source>
        <dbReference type="EMBL" id="KAK8082484.1"/>
    </source>
</evidence>
<dbReference type="PIRSF" id="PIRSF028729">
    <property type="entry name" value="E3_ubiquit_lig_SCF_Skp"/>
    <property type="match status" value="1"/>
</dbReference>
<dbReference type="InterPro" id="IPR016072">
    <property type="entry name" value="Skp1_comp_dimer"/>
</dbReference>
<evidence type="ECO:0000259" key="5">
    <source>
        <dbReference type="Pfam" id="PF01466"/>
    </source>
</evidence>
<dbReference type="SUPFAM" id="SSF81382">
    <property type="entry name" value="Skp1 dimerisation domain-like"/>
    <property type="match status" value="1"/>
</dbReference>
<dbReference type="InterPro" id="IPR001232">
    <property type="entry name" value="SKP1-like"/>
</dbReference>
<dbReference type="PANTHER" id="PTHR11165">
    <property type="entry name" value="SKP1"/>
    <property type="match status" value="1"/>
</dbReference>
<comment type="pathway">
    <text evidence="4">Protein modification; protein ubiquitination.</text>
</comment>
<dbReference type="CDD" id="cd18322">
    <property type="entry name" value="BTB_POZ_SKP1"/>
    <property type="match status" value="1"/>
</dbReference>
<dbReference type="InterPro" id="IPR011333">
    <property type="entry name" value="SKP1/BTB/POZ_sf"/>
</dbReference>
<keyword evidence="2 4" id="KW-0833">Ubl conjugation pathway</keyword>
<dbReference type="Pfam" id="PF03931">
    <property type="entry name" value="Skp1_POZ"/>
    <property type="match status" value="1"/>
</dbReference>
<name>A0ABR1WG50_9PEZI</name>
<dbReference type="SUPFAM" id="SSF54695">
    <property type="entry name" value="POZ domain"/>
    <property type="match status" value="1"/>
</dbReference>
<evidence type="ECO:0000256" key="2">
    <source>
        <dbReference type="ARBA" id="ARBA00022786"/>
    </source>
</evidence>
<comment type="function">
    <text evidence="3">Essential component of the SCF (SKP1-CUL1-F-box protein) E3 ubiquitin ligase complexes, which mediate the ubiquitination and subsequent proteasomal degradation of target proteins. Controls sulfur metabolite repression, probably by mediating the inactivation or degradation of the metR transcription factor.</text>
</comment>
<evidence type="ECO:0000256" key="1">
    <source>
        <dbReference type="ARBA" id="ARBA00009993"/>
    </source>
</evidence>
<comment type="subunit">
    <text evidence="4">Component of the SCF (SKP1-CUL1-F-box protein) E3 ubiquitin ligase complexes.</text>
</comment>
<comment type="similarity">
    <text evidence="1 4">Belongs to the SKP1 family.</text>
</comment>
<comment type="caution">
    <text evidence="7">The sequence shown here is derived from an EMBL/GenBank/DDBJ whole genome shotgun (WGS) entry which is preliminary data.</text>
</comment>
<organism evidence="7 8">
    <name type="scientific">Apiospora saccharicola</name>
    <dbReference type="NCBI Taxonomy" id="335842"/>
    <lineage>
        <taxon>Eukaryota</taxon>
        <taxon>Fungi</taxon>
        <taxon>Dikarya</taxon>
        <taxon>Ascomycota</taxon>
        <taxon>Pezizomycotina</taxon>
        <taxon>Sordariomycetes</taxon>
        <taxon>Xylariomycetidae</taxon>
        <taxon>Amphisphaeriales</taxon>
        <taxon>Apiosporaceae</taxon>
        <taxon>Apiospora</taxon>
    </lineage>
</organism>
<dbReference type="Proteomes" id="UP001446871">
    <property type="component" value="Unassembled WGS sequence"/>
</dbReference>
<evidence type="ECO:0000256" key="4">
    <source>
        <dbReference type="PIRNR" id="PIRNR028729"/>
    </source>
</evidence>